<dbReference type="PROSITE" id="PS00107">
    <property type="entry name" value="PROTEIN_KINASE_ATP"/>
    <property type="match status" value="1"/>
</dbReference>
<gene>
    <name evidence="11" type="ORF">GJR97_00595</name>
</gene>
<dbReference type="InterPro" id="IPR008271">
    <property type="entry name" value="Ser/Thr_kinase_AS"/>
</dbReference>
<keyword evidence="9" id="KW-1133">Transmembrane helix</keyword>
<dbReference type="GO" id="GO:0005524">
    <property type="term" value="F:ATP binding"/>
    <property type="evidence" value="ECO:0007669"/>
    <property type="project" value="UniProtKB-UniRule"/>
</dbReference>
<dbReference type="Gene3D" id="1.10.510.10">
    <property type="entry name" value="Transferase(Phosphotransferase) domain 1"/>
    <property type="match status" value="1"/>
</dbReference>
<feature type="compositionally biased region" description="Low complexity" evidence="8">
    <location>
        <begin position="1"/>
        <end position="10"/>
    </location>
</feature>
<dbReference type="SMART" id="SM00220">
    <property type="entry name" value="S_TKc"/>
    <property type="match status" value="1"/>
</dbReference>
<evidence type="ECO:0000313" key="11">
    <source>
        <dbReference type="EMBL" id="MRX42220.1"/>
    </source>
</evidence>
<evidence type="ECO:0000313" key="12">
    <source>
        <dbReference type="Proteomes" id="UP000476511"/>
    </source>
</evidence>
<accession>A0A6L5QWQ9</accession>
<keyword evidence="6 7" id="KW-0067">ATP-binding</keyword>
<dbReference type="InterPro" id="IPR000719">
    <property type="entry name" value="Prot_kinase_dom"/>
</dbReference>
<dbReference type="InterPro" id="IPR011009">
    <property type="entry name" value="Kinase-like_dom_sf"/>
</dbReference>
<evidence type="ECO:0000256" key="7">
    <source>
        <dbReference type="PROSITE-ProRule" id="PRU10141"/>
    </source>
</evidence>
<sequence length="418" mass="44412">MHGSAPIDGPASPPGPGPAGMPGVGVRTDPTRRTDPATRTDPGQAAYGDPSLRTDPGAMPVVPSVTPRPAPAPGYDAPAPQEPEPSADSAPRYEFLEHIGSGGMADVYRARDNELGRHVAVKLFRETEETVADQQRREREINLLSGLTHVGLVPVHDAGRLMHAGIERRYLVMELIDGLSLAHRIAEGPIKPRQVADIGAQVADVLSYVHGRGVIHRDIKPENILISEVPTFGYTLMTRLADFGVAQFVDGTRLTGHGTIMGTAAYISPEQARGEEVTAATDIYSLGLVLLEALKGEREYTGTPIEAALARLHRPPAIPEDLSAEWRSILGAMTADDPAVRPNAHDVASTMRDLIRLMILQTQVRKGRVPVWARASGNADDGADRRRRHAGMVGMVLGVLGVGIAIAVGIAAGTGLIG</sequence>
<dbReference type="CDD" id="cd14014">
    <property type="entry name" value="STKc_PknB_like"/>
    <property type="match status" value="1"/>
</dbReference>
<feature type="compositionally biased region" description="Basic and acidic residues" evidence="8">
    <location>
        <begin position="29"/>
        <end position="38"/>
    </location>
</feature>
<dbReference type="PANTHER" id="PTHR43289:SF6">
    <property type="entry name" value="SERINE_THREONINE-PROTEIN KINASE NEKL-3"/>
    <property type="match status" value="1"/>
</dbReference>
<keyword evidence="4 7" id="KW-0547">Nucleotide-binding</keyword>
<organism evidence="11 12">
    <name type="scientific">Agromyces kandeliae</name>
    <dbReference type="NCBI Taxonomy" id="2666141"/>
    <lineage>
        <taxon>Bacteria</taxon>
        <taxon>Bacillati</taxon>
        <taxon>Actinomycetota</taxon>
        <taxon>Actinomycetes</taxon>
        <taxon>Micrococcales</taxon>
        <taxon>Microbacteriaceae</taxon>
        <taxon>Agromyces</taxon>
    </lineage>
</organism>
<keyword evidence="9" id="KW-0472">Membrane</keyword>
<feature type="transmembrane region" description="Helical" evidence="9">
    <location>
        <begin position="395"/>
        <end position="417"/>
    </location>
</feature>
<dbReference type="GO" id="GO:0004674">
    <property type="term" value="F:protein serine/threonine kinase activity"/>
    <property type="evidence" value="ECO:0007669"/>
    <property type="project" value="UniProtKB-KW"/>
</dbReference>
<comment type="caution">
    <text evidence="11">The sequence shown here is derived from an EMBL/GenBank/DDBJ whole genome shotgun (WGS) entry which is preliminary data.</text>
</comment>
<proteinExistence type="predicted"/>
<dbReference type="PROSITE" id="PS50011">
    <property type="entry name" value="PROTEIN_KINASE_DOM"/>
    <property type="match status" value="1"/>
</dbReference>
<dbReference type="Gene3D" id="3.30.200.20">
    <property type="entry name" value="Phosphorylase Kinase, domain 1"/>
    <property type="match status" value="1"/>
</dbReference>
<dbReference type="Pfam" id="PF00069">
    <property type="entry name" value="Pkinase"/>
    <property type="match status" value="1"/>
</dbReference>
<evidence type="ECO:0000256" key="2">
    <source>
        <dbReference type="ARBA" id="ARBA00022527"/>
    </source>
</evidence>
<dbReference type="EC" id="2.7.11.1" evidence="1"/>
<feature type="domain" description="Protein kinase" evidence="10">
    <location>
        <begin position="93"/>
        <end position="355"/>
    </location>
</feature>
<evidence type="ECO:0000256" key="3">
    <source>
        <dbReference type="ARBA" id="ARBA00022679"/>
    </source>
</evidence>
<evidence type="ECO:0000256" key="9">
    <source>
        <dbReference type="SAM" id="Phobius"/>
    </source>
</evidence>
<dbReference type="SUPFAM" id="SSF56112">
    <property type="entry name" value="Protein kinase-like (PK-like)"/>
    <property type="match status" value="1"/>
</dbReference>
<evidence type="ECO:0000259" key="10">
    <source>
        <dbReference type="PROSITE" id="PS50011"/>
    </source>
</evidence>
<reference evidence="11 12" key="1">
    <citation type="submission" date="2019-11" db="EMBL/GenBank/DDBJ databases">
        <title>Agromyces kandeliae sp. nov., isolated from mangrove soil.</title>
        <authorList>
            <person name="Wang R."/>
        </authorList>
    </citation>
    <scope>NUCLEOTIDE SEQUENCE [LARGE SCALE GENOMIC DNA]</scope>
    <source>
        <strain evidence="11 12">Q22</strain>
    </source>
</reference>
<keyword evidence="9" id="KW-0812">Transmembrane</keyword>
<keyword evidence="12" id="KW-1185">Reference proteome</keyword>
<name>A0A6L5QWQ9_9MICO</name>
<dbReference type="PROSITE" id="PS00108">
    <property type="entry name" value="PROTEIN_KINASE_ST"/>
    <property type="match status" value="1"/>
</dbReference>
<keyword evidence="3" id="KW-0808">Transferase</keyword>
<dbReference type="PANTHER" id="PTHR43289">
    <property type="entry name" value="MITOGEN-ACTIVATED PROTEIN KINASE KINASE KINASE 20-RELATED"/>
    <property type="match status" value="1"/>
</dbReference>
<dbReference type="Proteomes" id="UP000476511">
    <property type="component" value="Unassembled WGS sequence"/>
</dbReference>
<keyword evidence="2" id="KW-0723">Serine/threonine-protein kinase</keyword>
<evidence type="ECO:0000256" key="4">
    <source>
        <dbReference type="ARBA" id="ARBA00022741"/>
    </source>
</evidence>
<feature type="binding site" evidence="7">
    <location>
        <position position="122"/>
    </location>
    <ligand>
        <name>ATP</name>
        <dbReference type="ChEBI" id="CHEBI:30616"/>
    </ligand>
</feature>
<evidence type="ECO:0000256" key="8">
    <source>
        <dbReference type="SAM" id="MobiDB-lite"/>
    </source>
</evidence>
<dbReference type="RefSeq" id="WP_154344618.1">
    <property type="nucleotide sequence ID" value="NZ_WKJD01000002.1"/>
</dbReference>
<evidence type="ECO:0000256" key="6">
    <source>
        <dbReference type="ARBA" id="ARBA00022840"/>
    </source>
</evidence>
<dbReference type="AlphaFoldDB" id="A0A6L5QWQ9"/>
<feature type="region of interest" description="Disordered" evidence="8">
    <location>
        <begin position="1"/>
        <end position="89"/>
    </location>
</feature>
<evidence type="ECO:0000256" key="5">
    <source>
        <dbReference type="ARBA" id="ARBA00022777"/>
    </source>
</evidence>
<dbReference type="EMBL" id="WKJD01000002">
    <property type="protein sequence ID" value="MRX42220.1"/>
    <property type="molecule type" value="Genomic_DNA"/>
</dbReference>
<keyword evidence="5 11" id="KW-0418">Kinase</keyword>
<dbReference type="InterPro" id="IPR017441">
    <property type="entry name" value="Protein_kinase_ATP_BS"/>
</dbReference>
<evidence type="ECO:0000256" key="1">
    <source>
        <dbReference type="ARBA" id="ARBA00012513"/>
    </source>
</evidence>
<protein>
    <recommendedName>
        <fullName evidence="1">non-specific serine/threonine protein kinase</fullName>
        <ecNumber evidence="1">2.7.11.1</ecNumber>
    </recommendedName>
</protein>